<keyword evidence="3" id="KW-1185">Reference proteome</keyword>
<evidence type="ECO:0000313" key="3">
    <source>
        <dbReference type="Proteomes" id="UP000246991"/>
    </source>
</evidence>
<name>A0A317ST44_9PEZI</name>
<dbReference type="EMBL" id="PYWC01000021">
    <property type="protein sequence ID" value="PWW77573.1"/>
    <property type="molecule type" value="Genomic_DNA"/>
</dbReference>
<feature type="coiled-coil region" evidence="1">
    <location>
        <begin position="59"/>
        <end position="86"/>
    </location>
</feature>
<proteinExistence type="predicted"/>
<reference evidence="2 3" key="1">
    <citation type="submission" date="2018-03" db="EMBL/GenBank/DDBJ databases">
        <title>Genomes of Pezizomycetes fungi and the evolution of truffles.</title>
        <authorList>
            <person name="Murat C."/>
            <person name="Payen T."/>
            <person name="Noel B."/>
            <person name="Kuo A."/>
            <person name="Martin F.M."/>
        </authorList>
    </citation>
    <scope>NUCLEOTIDE SEQUENCE [LARGE SCALE GENOMIC DNA]</scope>
    <source>
        <strain evidence="2">091103-1</strain>
    </source>
</reference>
<comment type="caution">
    <text evidence="2">The sequence shown here is derived from an EMBL/GenBank/DDBJ whole genome shotgun (WGS) entry which is preliminary data.</text>
</comment>
<protein>
    <submittedName>
        <fullName evidence="2">Uncharacterized protein</fullName>
    </submittedName>
</protein>
<accession>A0A317ST44</accession>
<sequence length="165" mass="18561">MTATTEIFINTAEHLCAAADGIALAPILPVIQKGDQIIQLIGEIRADQQAIRAEIRSEIQAIRADQQAIRDDFKALEDQVRALNRHHDLLPLRLYNSTLRHDSTPIRYPPDIGKIPRPVTMGDLRNYTSENCKSLIEQLKLQEVPPGSRVNIFRDRIADCLGVTF</sequence>
<evidence type="ECO:0000313" key="2">
    <source>
        <dbReference type="EMBL" id="PWW77573.1"/>
    </source>
</evidence>
<dbReference type="AlphaFoldDB" id="A0A317ST44"/>
<evidence type="ECO:0000256" key="1">
    <source>
        <dbReference type="SAM" id="Coils"/>
    </source>
</evidence>
<keyword evidence="1" id="KW-0175">Coiled coil</keyword>
<gene>
    <name evidence="2" type="ORF">C7212DRAFT_342852</name>
</gene>
<dbReference type="Proteomes" id="UP000246991">
    <property type="component" value="Unassembled WGS sequence"/>
</dbReference>
<dbReference type="OrthoDB" id="5290383at2759"/>
<organism evidence="2 3">
    <name type="scientific">Tuber magnatum</name>
    <name type="common">white Piedmont truffle</name>
    <dbReference type="NCBI Taxonomy" id="42249"/>
    <lineage>
        <taxon>Eukaryota</taxon>
        <taxon>Fungi</taxon>
        <taxon>Dikarya</taxon>
        <taxon>Ascomycota</taxon>
        <taxon>Pezizomycotina</taxon>
        <taxon>Pezizomycetes</taxon>
        <taxon>Pezizales</taxon>
        <taxon>Tuberaceae</taxon>
        <taxon>Tuber</taxon>
    </lineage>
</organism>